<evidence type="ECO:0000256" key="3">
    <source>
        <dbReference type="ARBA" id="ARBA00004563"/>
    </source>
</evidence>
<evidence type="ECO:0000256" key="24">
    <source>
        <dbReference type="SAM" id="Phobius"/>
    </source>
</evidence>
<feature type="region of interest" description="Disordered" evidence="23">
    <location>
        <begin position="15"/>
        <end position="34"/>
    </location>
</feature>
<evidence type="ECO:0000256" key="2">
    <source>
        <dbReference type="ARBA" id="ARBA00004505"/>
    </source>
</evidence>
<dbReference type="GO" id="GO:0020002">
    <property type="term" value="C:host cell plasma membrane"/>
    <property type="evidence" value="ECO:0007669"/>
    <property type="project" value="UniProtKB-SubCell"/>
</dbReference>
<keyword evidence="13" id="KW-1043">Host membrane</keyword>
<keyword evidence="17" id="KW-1015">Disulfide bond</keyword>
<evidence type="ECO:0000256" key="8">
    <source>
        <dbReference type="ARBA" id="ARBA00022581"/>
    </source>
</evidence>
<evidence type="ECO:0000256" key="22">
    <source>
        <dbReference type="ARBA" id="ARBA00029888"/>
    </source>
</evidence>
<keyword evidence="8" id="KW-0945">Host-virus interaction</keyword>
<name>A0A7G4P2D4_ALV</name>
<dbReference type="CDD" id="cd09949">
    <property type="entry name" value="RSV-like_HR1-HR2"/>
    <property type="match status" value="1"/>
</dbReference>
<evidence type="ECO:0000256" key="17">
    <source>
        <dbReference type="ARBA" id="ARBA00023157"/>
    </source>
</evidence>
<evidence type="ECO:0000256" key="1">
    <source>
        <dbReference type="ARBA" id="ARBA00004402"/>
    </source>
</evidence>
<evidence type="ECO:0000256" key="6">
    <source>
        <dbReference type="ARBA" id="ARBA00022511"/>
    </source>
</evidence>
<dbReference type="EMBL" id="MT319756">
    <property type="protein sequence ID" value="QMT29821.1"/>
    <property type="molecule type" value="Genomic_DNA"/>
</dbReference>
<keyword evidence="11" id="KW-1161">Viral attachment to host cell</keyword>
<gene>
    <name evidence="25" type="primary">env</name>
</gene>
<keyword evidence="25" id="KW-0261">Viral envelope protein</keyword>
<keyword evidence="16" id="KW-0564">Palmitate</keyword>
<evidence type="ECO:0000256" key="13">
    <source>
        <dbReference type="ARBA" id="ARBA00022870"/>
    </source>
</evidence>
<feature type="compositionally biased region" description="Basic and acidic residues" evidence="23">
    <location>
        <begin position="16"/>
        <end position="34"/>
    </location>
</feature>
<evidence type="ECO:0000256" key="11">
    <source>
        <dbReference type="ARBA" id="ARBA00022804"/>
    </source>
</evidence>
<keyword evidence="10 24" id="KW-0812">Transmembrane</keyword>
<dbReference type="GO" id="GO:0055036">
    <property type="term" value="C:virion membrane"/>
    <property type="evidence" value="ECO:0007669"/>
    <property type="project" value="UniProtKB-SubCell"/>
</dbReference>
<evidence type="ECO:0000256" key="20">
    <source>
        <dbReference type="ARBA" id="ARBA00023296"/>
    </source>
</evidence>
<evidence type="ECO:0000256" key="12">
    <source>
        <dbReference type="ARBA" id="ARBA00022844"/>
    </source>
</evidence>
<keyword evidence="12" id="KW-0946">Virion</keyword>
<keyword evidence="5" id="KW-1168">Fusion of virus membrane with host membrane</keyword>
<dbReference type="InterPro" id="IPR018154">
    <property type="entry name" value="TLV/ENV_coat_polyprotein"/>
</dbReference>
<dbReference type="GO" id="GO:0019031">
    <property type="term" value="C:viral envelope"/>
    <property type="evidence" value="ECO:0007669"/>
    <property type="project" value="UniProtKB-KW"/>
</dbReference>
<reference evidence="25" key="1">
    <citation type="submission" date="2020-04" db="EMBL/GenBank/DDBJ databases">
        <title>Molecular characterization of six recombinant isolates of subgroup K avian leukosis virus from Chinese indigenous chickens.</title>
        <authorList>
            <person name="You G."/>
            <person name="Wang Y."/>
            <person name="Zheng S."/>
        </authorList>
    </citation>
    <scope>NUCLEOTIDE SEQUENCE</scope>
    <source>
        <strain evidence="25">DT190901</strain>
    </source>
</reference>
<dbReference type="Pfam" id="PF00429">
    <property type="entry name" value="TLV_coat"/>
    <property type="match status" value="1"/>
</dbReference>
<evidence type="ECO:0000256" key="18">
    <source>
        <dbReference type="ARBA" id="ARBA00023180"/>
    </source>
</evidence>
<keyword evidence="6" id="KW-1032">Host cell membrane</keyword>
<evidence type="ECO:0000256" key="19">
    <source>
        <dbReference type="ARBA" id="ARBA00023288"/>
    </source>
</evidence>
<feature type="transmembrane region" description="Helical" evidence="24">
    <location>
        <begin position="547"/>
        <end position="568"/>
    </location>
</feature>
<comment type="subcellular location">
    <subcellularLocation>
        <location evidence="2">Host cell membrane</location>
        <topology evidence="2">Peripheral membrane protein</topology>
    </subcellularLocation>
    <subcellularLocation>
        <location evidence="1">Host cell membrane</location>
        <topology evidence="1">Single-pass type I membrane protein</topology>
    </subcellularLocation>
    <subcellularLocation>
        <location evidence="4">Virion membrane</location>
        <topology evidence="4">Peripheral membrane protein</topology>
    </subcellularLocation>
    <subcellularLocation>
        <location evidence="3">Virion membrane</location>
        <topology evidence="3">Single-pass type I membrane protein</topology>
    </subcellularLocation>
</comment>
<dbReference type="PANTHER" id="PTHR10424:SF73">
    <property type="entry name" value="ENDOGENOUS RETROVIRUS GROUP FC1 ENV POLYPROTEIN-RELATED"/>
    <property type="match status" value="1"/>
</dbReference>
<keyword evidence="18" id="KW-0325">Glycoprotein</keyword>
<accession>A0A7G4P2D4</accession>
<evidence type="ECO:0000256" key="9">
    <source>
        <dbReference type="ARBA" id="ARBA00022595"/>
    </source>
</evidence>
<organism evidence="25">
    <name type="scientific">Avian leukosis virus</name>
    <name type="common">ALV</name>
    <dbReference type="NCBI Taxonomy" id="11864"/>
    <lineage>
        <taxon>Viruses</taxon>
        <taxon>Riboviria</taxon>
        <taxon>Pararnavirae</taxon>
        <taxon>Artverviricota</taxon>
        <taxon>Revtraviricetes</taxon>
        <taxon>Ortervirales</taxon>
        <taxon>Retroviridae</taxon>
        <taxon>Orthoretrovirinae</taxon>
        <taxon>Alpharetrovirus</taxon>
        <taxon>Alpharetrovirus avileu</taxon>
    </lineage>
</organism>
<dbReference type="GO" id="GO:0046718">
    <property type="term" value="P:symbiont entry into host cell"/>
    <property type="evidence" value="ECO:0007669"/>
    <property type="project" value="UniProtKB-KW"/>
</dbReference>
<evidence type="ECO:0000313" key="25">
    <source>
        <dbReference type="EMBL" id="QMT29821.1"/>
    </source>
</evidence>
<keyword evidence="15 24" id="KW-0472">Membrane</keyword>
<protein>
    <recommendedName>
        <fullName evidence="22">Env polyprotein</fullName>
    </recommendedName>
</protein>
<keyword evidence="7" id="KW-1169">Fusion of virus membrane with host cell membrane</keyword>
<keyword evidence="9" id="KW-1162">Viral penetration into host cytoplasm</keyword>
<evidence type="ECO:0000256" key="21">
    <source>
        <dbReference type="ARBA" id="ARBA00024648"/>
    </source>
</evidence>
<dbReference type="InterPro" id="IPR005166">
    <property type="entry name" value="RSV_p95_env"/>
</dbReference>
<dbReference type="GO" id="GO:0019062">
    <property type="term" value="P:virion attachment to host cell"/>
    <property type="evidence" value="ECO:0007669"/>
    <property type="project" value="UniProtKB-KW"/>
</dbReference>
<dbReference type="SUPFAM" id="SSF58069">
    <property type="entry name" value="Virus ectodomain"/>
    <property type="match status" value="1"/>
</dbReference>
<evidence type="ECO:0000256" key="5">
    <source>
        <dbReference type="ARBA" id="ARBA00022506"/>
    </source>
</evidence>
<dbReference type="PANTHER" id="PTHR10424">
    <property type="entry name" value="VIRAL ENVELOPE PROTEIN"/>
    <property type="match status" value="1"/>
</dbReference>
<evidence type="ECO:0000256" key="10">
    <source>
        <dbReference type="ARBA" id="ARBA00022692"/>
    </source>
</evidence>
<keyword evidence="14 24" id="KW-1133">Transmembrane helix</keyword>
<evidence type="ECO:0000256" key="14">
    <source>
        <dbReference type="ARBA" id="ARBA00022989"/>
    </source>
</evidence>
<evidence type="ECO:0000256" key="7">
    <source>
        <dbReference type="ARBA" id="ARBA00022521"/>
    </source>
</evidence>
<evidence type="ECO:0000256" key="4">
    <source>
        <dbReference type="ARBA" id="ARBA00004650"/>
    </source>
</evidence>
<keyword evidence="20" id="KW-1160">Virus entry into host cell</keyword>
<dbReference type="GO" id="GO:0019064">
    <property type="term" value="P:fusion of virus membrane with host plasma membrane"/>
    <property type="evidence" value="ECO:0007669"/>
    <property type="project" value="UniProtKB-KW"/>
</dbReference>
<dbReference type="Gene3D" id="1.10.287.210">
    <property type="match status" value="1"/>
</dbReference>
<sequence length="601" mass="65646">MEAVIKAFLTGYPGETSKKDSKEKPLATSKKDPEKTPLLPTRVNYILIIGVLVLCEVTGVRADVHLLEQPGNLWITWANRTGQTDFCLSTQSATSPFQTCLIGIPSPISEGDFKGYVSGNCTTLETDRLISSGITGGPDNSTTLTYRKVSCLLLKLNVSMLDEPPELQLLGSQSLPNITNITQIPNVAGGCVAFGPRSIDKLSDWSRPQLTRWLLLRRNYTEPFTLVTADRHNLFRGSEYCGTYGYRFWKLYNCSQTGPRYRCGHVTAGGLPETGCTSTGGKWVNQSKEINETEPFSFTANCTASKLGNVSGCCGKTITTLPPGAWIDSTQGSFTKPKALPPAIFLICGDRAWQGIPSRPVGGPCYLGKLTMLAPNHTEILKVLANSSRTGIRRKRSISHLDDTCSDEVQLWGPTARIFASILAPGVAAAQALREIERLACWSVKQANLTTSLLGDLLDDVTSIRHAVLQNRAAIDFLLLAHGHGCEDVAGMCCFNLSDHSESIQKKFQLMKEHVNKIGVDSDPIGSWLRGLFEGIGEWAVHLLKGLLLGLVVILLLVVCLPCLLQFVSSSIRKMINNSISYHTEYKKLQKACRQPENGAV</sequence>
<comment type="function">
    <text evidence="21">The transmembrane protein (TM) acts as a class I viral fusion protein. Under the current model, the protein has at least 3 conformational states: pre-fusion native state, pre-hairpin intermediate state, and post-fusion hairpin state. During viral and target cell membrane fusion, the coiled coil regions (heptad repeats) assume a trimer-of-hairpins structure, positioning the fusion peptide in close proximity to the C-terminal region of the ectodomain. The formation of this structure appears to drive apposition and subsequent fusion of viral and target cell membranes. Membranes fusion leads to delivery of the nucleocapsid into the cytoplasm.</text>
</comment>
<organismHost>
    <name type="scientific">Galliformes</name>
    <name type="common">landfowls</name>
    <dbReference type="NCBI Taxonomy" id="8976"/>
</organismHost>
<proteinExistence type="predicted"/>
<dbReference type="Pfam" id="PF03708">
    <property type="entry name" value="Avian_gp85"/>
    <property type="match status" value="1"/>
</dbReference>
<evidence type="ECO:0000256" key="15">
    <source>
        <dbReference type="ARBA" id="ARBA00023136"/>
    </source>
</evidence>
<evidence type="ECO:0000256" key="16">
    <source>
        <dbReference type="ARBA" id="ARBA00023139"/>
    </source>
</evidence>
<keyword evidence="19" id="KW-0449">Lipoprotein</keyword>
<evidence type="ECO:0000256" key="23">
    <source>
        <dbReference type="SAM" id="MobiDB-lite"/>
    </source>
</evidence>